<sequence length="133" mass="13949">MIDALITGKLLRDPALKTGPSGKPYCNFLLSVPTGDGEPVIVSGIAFTDVAERIGKLGKGDAVSVAGALKPSQWTDKTTGETKHGLNITVSAALSAYDIKKRRGNTDGGQSNPAPPRGTYDDRAPYYNDPVGF</sequence>
<dbReference type="STRING" id="686340.Metal_3395"/>
<organism evidence="4 5">
    <name type="scientific">Methylomicrobium album BG8</name>
    <dbReference type="NCBI Taxonomy" id="686340"/>
    <lineage>
        <taxon>Bacteria</taxon>
        <taxon>Pseudomonadati</taxon>
        <taxon>Pseudomonadota</taxon>
        <taxon>Gammaproteobacteria</taxon>
        <taxon>Methylococcales</taxon>
        <taxon>Methylococcaceae</taxon>
        <taxon>Methylomicrobium</taxon>
    </lineage>
</organism>
<dbReference type="CDD" id="cd04496">
    <property type="entry name" value="SSB_OBF"/>
    <property type="match status" value="1"/>
</dbReference>
<feature type="region of interest" description="Disordered" evidence="3">
    <location>
        <begin position="101"/>
        <end position="133"/>
    </location>
</feature>
<protein>
    <submittedName>
        <fullName evidence="4">Single-stranded DNA-binding protein</fullName>
    </submittedName>
</protein>
<dbReference type="eggNOG" id="COG0629">
    <property type="taxonomic scope" value="Bacteria"/>
</dbReference>
<evidence type="ECO:0000313" key="4">
    <source>
        <dbReference type="EMBL" id="EIC31054.1"/>
    </source>
</evidence>
<evidence type="ECO:0000256" key="3">
    <source>
        <dbReference type="SAM" id="MobiDB-lite"/>
    </source>
</evidence>
<keyword evidence="5" id="KW-1185">Reference proteome</keyword>
<dbReference type="PROSITE" id="PS50935">
    <property type="entry name" value="SSB"/>
    <property type="match status" value="1"/>
</dbReference>
<dbReference type="GO" id="GO:0003697">
    <property type="term" value="F:single-stranded DNA binding"/>
    <property type="evidence" value="ECO:0007669"/>
    <property type="project" value="InterPro"/>
</dbReference>
<accession>H8GQR9</accession>
<gene>
    <name evidence="4" type="ORF">Metal_3395</name>
</gene>
<dbReference type="Pfam" id="PF00436">
    <property type="entry name" value="SSB"/>
    <property type="match status" value="1"/>
</dbReference>
<keyword evidence="1 2" id="KW-0238">DNA-binding</keyword>
<dbReference type="EMBL" id="CM001475">
    <property type="protein sequence ID" value="EIC31054.1"/>
    <property type="molecule type" value="Genomic_DNA"/>
</dbReference>
<dbReference type="AlphaFoldDB" id="H8GQR9"/>
<evidence type="ECO:0000313" key="5">
    <source>
        <dbReference type="Proteomes" id="UP000005090"/>
    </source>
</evidence>
<reference evidence="4 5" key="1">
    <citation type="journal article" date="2013" name="Genome Announc.">
        <title>Genome Sequence of the Obligate Gammaproteobacterial Methanotroph Methylomicrobium album Strain BG8.</title>
        <authorList>
            <person name="Kits K.D."/>
            <person name="Kalyuzhnaya M.G."/>
            <person name="Klotz M.G."/>
            <person name="Jetten M.S."/>
            <person name="Op den Camp H.J."/>
            <person name="Vuilleumier S."/>
            <person name="Bringel F."/>
            <person name="Dispirito A.A."/>
            <person name="Murrell J.C."/>
            <person name="Bruce D."/>
            <person name="Cheng J.F."/>
            <person name="Copeland A."/>
            <person name="Goodwin L."/>
            <person name="Hauser L."/>
            <person name="Lajus A."/>
            <person name="Land M.L."/>
            <person name="Lapidus A."/>
            <person name="Lucas S."/>
            <person name="Medigue C."/>
            <person name="Pitluck S."/>
            <person name="Woyke T."/>
            <person name="Zeytun A."/>
            <person name="Stein L.Y."/>
        </authorList>
    </citation>
    <scope>NUCLEOTIDE SEQUENCE [LARGE SCALE GENOMIC DNA]</scope>
    <source>
        <strain evidence="4 5">BG8</strain>
    </source>
</reference>
<dbReference type="SUPFAM" id="SSF50249">
    <property type="entry name" value="Nucleic acid-binding proteins"/>
    <property type="match status" value="1"/>
</dbReference>
<dbReference type="InterPro" id="IPR012340">
    <property type="entry name" value="NA-bd_OB-fold"/>
</dbReference>
<evidence type="ECO:0000256" key="2">
    <source>
        <dbReference type="PROSITE-ProRule" id="PRU00252"/>
    </source>
</evidence>
<name>H8GQR9_METAL</name>
<dbReference type="Proteomes" id="UP000005090">
    <property type="component" value="Chromosome"/>
</dbReference>
<dbReference type="InterPro" id="IPR000424">
    <property type="entry name" value="Primosome_PriB/ssb"/>
</dbReference>
<proteinExistence type="predicted"/>
<dbReference type="Gene3D" id="2.40.50.140">
    <property type="entry name" value="Nucleic acid-binding proteins"/>
    <property type="match status" value="1"/>
</dbReference>
<dbReference type="RefSeq" id="WP_005374114.1">
    <property type="nucleotide sequence ID" value="NZ_CM001475.1"/>
</dbReference>
<dbReference type="HOGENOM" id="CLU_147457_0_0_6"/>
<evidence type="ECO:0000256" key="1">
    <source>
        <dbReference type="ARBA" id="ARBA00023125"/>
    </source>
</evidence>